<dbReference type="Proteomes" id="UP001054837">
    <property type="component" value="Unassembled WGS sequence"/>
</dbReference>
<feature type="compositionally biased region" description="Basic and acidic residues" evidence="1">
    <location>
        <begin position="167"/>
        <end position="176"/>
    </location>
</feature>
<feature type="region of interest" description="Disordered" evidence="1">
    <location>
        <begin position="378"/>
        <end position="504"/>
    </location>
</feature>
<feature type="compositionally biased region" description="Polar residues" evidence="1">
    <location>
        <begin position="266"/>
        <end position="275"/>
    </location>
</feature>
<dbReference type="InterPro" id="IPR013783">
    <property type="entry name" value="Ig-like_fold"/>
</dbReference>
<reference evidence="3 4" key="1">
    <citation type="submission" date="2021-06" db="EMBL/GenBank/DDBJ databases">
        <title>Caerostris darwini draft genome.</title>
        <authorList>
            <person name="Kono N."/>
            <person name="Arakawa K."/>
        </authorList>
    </citation>
    <scope>NUCLEOTIDE SEQUENCE [LARGE SCALE GENOMIC DNA]</scope>
</reference>
<proteinExistence type="predicted"/>
<evidence type="ECO:0000313" key="4">
    <source>
        <dbReference type="Proteomes" id="UP001054837"/>
    </source>
</evidence>
<feature type="compositionally biased region" description="Basic and acidic residues" evidence="1">
    <location>
        <begin position="429"/>
        <end position="470"/>
    </location>
</feature>
<dbReference type="SUPFAM" id="SSF49265">
    <property type="entry name" value="Fibronectin type III"/>
    <property type="match status" value="1"/>
</dbReference>
<dbReference type="InterPro" id="IPR003961">
    <property type="entry name" value="FN3_dom"/>
</dbReference>
<comment type="caution">
    <text evidence="3">The sequence shown here is derived from an EMBL/GenBank/DDBJ whole genome shotgun (WGS) entry which is preliminary data.</text>
</comment>
<evidence type="ECO:0000313" key="3">
    <source>
        <dbReference type="EMBL" id="GIY17506.1"/>
    </source>
</evidence>
<feature type="domain" description="Fibronectin type-III" evidence="2">
    <location>
        <begin position="497"/>
        <end position="588"/>
    </location>
</feature>
<accession>A0AAV4R938</accession>
<gene>
    <name evidence="3" type="primary">AVEN_109572_1</name>
    <name evidence="3" type="ORF">CDAR_124171</name>
</gene>
<dbReference type="SMART" id="SM00060">
    <property type="entry name" value="FN3"/>
    <property type="match status" value="1"/>
</dbReference>
<organism evidence="3 4">
    <name type="scientific">Caerostris darwini</name>
    <dbReference type="NCBI Taxonomy" id="1538125"/>
    <lineage>
        <taxon>Eukaryota</taxon>
        <taxon>Metazoa</taxon>
        <taxon>Ecdysozoa</taxon>
        <taxon>Arthropoda</taxon>
        <taxon>Chelicerata</taxon>
        <taxon>Arachnida</taxon>
        <taxon>Araneae</taxon>
        <taxon>Araneomorphae</taxon>
        <taxon>Entelegynae</taxon>
        <taxon>Araneoidea</taxon>
        <taxon>Araneidae</taxon>
        <taxon>Caerostris</taxon>
    </lineage>
</organism>
<feature type="compositionally biased region" description="Basic and acidic residues" evidence="1">
    <location>
        <begin position="393"/>
        <end position="406"/>
    </location>
</feature>
<feature type="region of interest" description="Disordered" evidence="1">
    <location>
        <begin position="242"/>
        <end position="276"/>
    </location>
</feature>
<evidence type="ECO:0000259" key="2">
    <source>
        <dbReference type="PROSITE" id="PS50853"/>
    </source>
</evidence>
<name>A0AAV4R938_9ARAC</name>
<dbReference type="EMBL" id="BPLQ01005806">
    <property type="protein sequence ID" value="GIY17506.1"/>
    <property type="molecule type" value="Genomic_DNA"/>
</dbReference>
<sequence>MLYYRVKSGNEIETVSGNTGAIESTPVKLQAPNGKALNKRSAVFGEIPVFNHLNKLLTVNVDKVLKKRSALQDFPSSGKRFERIDDTSMKIPRNSDNSKAAYFHYTIDNASDFQPFAKRPVSFREETDMEYHSDPYPVLHNNAKAVPERIYDKDDKSNGNQEFDSENLNRLKREASPDETPDSATIDNTFKFRKFAMDDALTVEDTLQDQKDPLDQRSADDLVPLVNEEEDKYDAKKPPEENKIATKTFPDPIEVRNDAKNDPVVTESNKQTESSLKFRKEEFLEDASGKSMKNKQNHLNEEGTDEYAKLKIVKVKKSNIMQKSKGDTITTETFSDVIEFRNGAKNISDSKVVESNTKTDGTFKGQIKDEISFRHPLNIPLDKSSTEKPVSLKIDKEKTNSKKDTATEIPPVGFGFRQEVPNVSANEESADKDSKTDENENKDSKTDENESKDSKTDENENNDSKPDESGNKAADSSDEPKDKGTTEGSKDEGSPVRPRRPGIKHIKKTEIVLTWSTPKLSDTPVPQSYSVEQRDEEGVWQIIGFPSVPSLRIKNLTPRHTYLFKISSLYGKKLSTPLVVKYIMDDPAGDDPDAYIVGEEVIDADEVMKKRQRNT</sequence>
<dbReference type="InterPro" id="IPR036116">
    <property type="entry name" value="FN3_sf"/>
</dbReference>
<keyword evidence="4" id="KW-1185">Reference proteome</keyword>
<dbReference type="CDD" id="cd00063">
    <property type="entry name" value="FN3"/>
    <property type="match status" value="1"/>
</dbReference>
<feature type="compositionally biased region" description="Basic and acidic residues" evidence="1">
    <location>
        <begin position="478"/>
        <end position="494"/>
    </location>
</feature>
<evidence type="ECO:0000256" key="1">
    <source>
        <dbReference type="SAM" id="MobiDB-lite"/>
    </source>
</evidence>
<protein>
    <submittedName>
        <fullName evidence="3">Fibronectin type-III domain-containing protein</fullName>
    </submittedName>
</protein>
<dbReference type="AlphaFoldDB" id="A0AAV4R938"/>
<dbReference type="Pfam" id="PF00041">
    <property type="entry name" value="fn3"/>
    <property type="match status" value="1"/>
</dbReference>
<dbReference type="Gene3D" id="2.60.40.10">
    <property type="entry name" value="Immunoglobulins"/>
    <property type="match status" value="1"/>
</dbReference>
<dbReference type="PROSITE" id="PS50853">
    <property type="entry name" value="FN3"/>
    <property type="match status" value="1"/>
</dbReference>
<feature type="region of interest" description="Disordered" evidence="1">
    <location>
        <begin position="150"/>
        <end position="186"/>
    </location>
</feature>